<dbReference type="EMBL" id="SNYJ01000003">
    <property type="protein sequence ID" value="TDQ41624.1"/>
    <property type="molecule type" value="Genomic_DNA"/>
</dbReference>
<dbReference type="PANTHER" id="PTHR43842:SF2">
    <property type="entry name" value="PROPIONYL-COA CARBOXYLASE BETA CHAIN, MITOCHONDRIAL"/>
    <property type="match status" value="1"/>
</dbReference>
<keyword evidence="4" id="KW-1185">Reference proteome</keyword>
<dbReference type="AlphaFoldDB" id="A0A4R6UEV1"/>
<dbReference type="RefSeq" id="WP_166639170.1">
    <property type="nucleotide sequence ID" value="NZ_SNYJ01000003.1"/>
</dbReference>
<dbReference type="PANTHER" id="PTHR43842">
    <property type="entry name" value="PROPIONYL-COA CARBOXYLASE BETA CHAIN"/>
    <property type="match status" value="1"/>
</dbReference>
<dbReference type="InterPro" id="IPR029045">
    <property type="entry name" value="ClpP/crotonase-like_dom_sf"/>
</dbReference>
<dbReference type="PROSITE" id="PS50989">
    <property type="entry name" value="COA_CT_CTER"/>
    <property type="match status" value="1"/>
</dbReference>
<comment type="caution">
    <text evidence="3">The sequence shown here is derived from an EMBL/GenBank/DDBJ whole genome shotgun (WGS) entry which is preliminary data.</text>
</comment>
<dbReference type="PRINTS" id="PR01070">
    <property type="entry name" value="ACCCTRFRASEB"/>
</dbReference>
<dbReference type="GO" id="GO:0006633">
    <property type="term" value="P:fatty acid biosynthetic process"/>
    <property type="evidence" value="ECO:0007669"/>
    <property type="project" value="InterPro"/>
</dbReference>
<dbReference type="GO" id="GO:0004658">
    <property type="term" value="F:propionyl-CoA carboxylase activity"/>
    <property type="evidence" value="ECO:0007669"/>
    <property type="project" value="TreeGrafter"/>
</dbReference>
<dbReference type="Gene3D" id="3.90.226.10">
    <property type="entry name" value="2-enoyl-CoA Hydratase, Chain A, domain 1"/>
    <property type="match status" value="2"/>
</dbReference>
<gene>
    <name evidence="3" type="ORF">EV213_103203</name>
</gene>
<dbReference type="InterPro" id="IPR011763">
    <property type="entry name" value="COA_CT_C"/>
</dbReference>
<accession>A0A4R6UEV1</accession>
<dbReference type="InterPro" id="IPR051047">
    <property type="entry name" value="AccD/PCCB"/>
</dbReference>
<evidence type="ECO:0000259" key="2">
    <source>
        <dbReference type="PROSITE" id="PS50989"/>
    </source>
</evidence>
<dbReference type="GO" id="GO:0003989">
    <property type="term" value="F:acetyl-CoA carboxylase activity"/>
    <property type="evidence" value="ECO:0007669"/>
    <property type="project" value="InterPro"/>
</dbReference>
<organism evidence="3 4">
    <name type="scientific">Aureibacillus halotolerans</name>
    <dbReference type="NCBI Taxonomy" id="1508390"/>
    <lineage>
        <taxon>Bacteria</taxon>
        <taxon>Bacillati</taxon>
        <taxon>Bacillota</taxon>
        <taxon>Bacilli</taxon>
        <taxon>Bacillales</taxon>
        <taxon>Bacillaceae</taxon>
        <taxon>Aureibacillus</taxon>
    </lineage>
</organism>
<dbReference type="InterPro" id="IPR000438">
    <property type="entry name" value="Acetyl_CoA_COase_Trfase_b_su"/>
</dbReference>
<dbReference type="SUPFAM" id="SSF52096">
    <property type="entry name" value="ClpP/crotonase"/>
    <property type="match status" value="2"/>
</dbReference>
<sequence>MKIKNNSQSIQRIAQIVDDGSFQEIMSGVTTRVMVGGLKGDGLIAGTGLISGYPIAVFSQDFNYMGGSVGEMHAQKMAAIIRLARELHMPLVGLIDSGGARIQEGILALEGYGSVFQELVHASGEIPLISVMLGVCAGGAVYGPALTDIVIMNEAKAQMFITGPRVIQQATGEKVKIDAYGSPAVHAVLSGTVDIMATDESNAIERAKQLLLFHAQPKVSANRTIEKQALVLPSESKKTYDMKSVISYVLDDLSFMEMKPRHAMNVITGFGRLFGQSVGIIANQPKYKAGVLDILASEKAARFIQLCNAWRIPVLSFMDAVGFYPSTQEETNGLIRKGARLLYAFGKATVPKITLIVRKGYGGAYVAMNCKSMGADAVFALDTAEISVMGIEAARSVLNEKHMGTLEASDGLTDGLKYGFVDDVLQWKEVALVLSNTLARLDRKRVDVKPTTFGNPPV</sequence>
<evidence type="ECO:0000259" key="1">
    <source>
        <dbReference type="PROSITE" id="PS50980"/>
    </source>
</evidence>
<name>A0A4R6UEV1_9BACI</name>
<dbReference type="Proteomes" id="UP000295632">
    <property type="component" value="Unassembled WGS sequence"/>
</dbReference>
<reference evidence="3 4" key="1">
    <citation type="submission" date="2019-03" db="EMBL/GenBank/DDBJ databases">
        <title>Genomic Encyclopedia of Type Strains, Phase IV (KMG-IV): sequencing the most valuable type-strain genomes for metagenomic binning, comparative biology and taxonomic classification.</title>
        <authorList>
            <person name="Goeker M."/>
        </authorList>
    </citation>
    <scope>NUCLEOTIDE SEQUENCE [LARGE SCALE GENOMIC DNA]</scope>
    <source>
        <strain evidence="3 4">DSM 28697</strain>
    </source>
</reference>
<proteinExistence type="predicted"/>
<evidence type="ECO:0000313" key="4">
    <source>
        <dbReference type="Proteomes" id="UP000295632"/>
    </source>
</evidence>
<evidence type="ECO:0000313" key="3">
    <source>
        <dbReference type="EMBL" id="TDQ41624.1"/>
    </source>
</evidence>
<feature type="domain" description="CoA carboxyltransferase N-terminal" evidence="1">
    <location>
        <begin position="1"/>
        <end position="226"/>
    </location>
</feature>
<dbReference type="InterPro" id="IPR011762">
    <property type="entry name" value="COA_CT_N"/>
</dbReference>
<dbReference type="GO" id="GO:0009317">
    <property type="term" value="C:acetyl-CoA carboxylase complex"/>
    <property type="evidence" value="ECO:0007669"/>
    <property type="project" value="InterPro"/>
</dbReference>
<dbReference type="InterPro" id="IPR034733">
    <property type="entry name" value="AcCoA_carboxyl_beta"/>
</dbReference>
<dbReference type="PROSITE" id="PS50980">
    <property type="entry name" value="COA_CT_NTER"/>
    <property type="match status" value="1"/>
</dbReference>
<feature type="domain" description="CoA carboxyltransferase C-terminal" evidence="2">
    <location>
        <begin position="224"/>
        <end position="458"/>
    </location>
</feature>
<dbReference type="Pfam" id="PF01039">
    <property type="entry name" value="Carboxyl_trans"/>
    <property type="match status" value="1"/>
</dbReference>
<protein>
    <submittedName>
        <fullName evidence="3">Propionyl-CoA carboxylase beta chain</fullName>
    </submittedName>
</protein>